<proteinExistence type="predicted"/>
<feature type="non-terminal residue" evidence="1">
    <location>
        <position position="158"/>
    </location>
</feature>
<dbReference type="AlphaFoldDB" id="A0A1V1NU62"/>
<dbReference type="InterPro" id="IPR013211">
    <property type="entry name" value="LVIVD"/>
</dbReference>
<accession>A0A1V1NU62</accession>
<reference evidence="2" key="1">
    <citation type="submission" date="2012-11" db="EMBL/GenBank/DDBJ databases">
        <authorList>
            <person name="Lucero-Rivera Y.E."/>
            <person name="Tovar-Ramirez D."/>
        </authorList>
    </citation>
    <scope>NUCLEOTIDE SEQUENCE [LARGE SCALE GENOMIC DNA]</scope>
    <source>
        <strain evidence="2">Araruama</strain>
    </source>
</reference>
<dbReference type="EMBL" id="ATBP01002218">
    <property type="protein sequence ID" value="ETR66120.1"/>
    <property type="molecule type" value="Genomic_DNA"/>
</dbReference>
<dbReference type="Pfam" id="PF08309">
    <property type="entry name" value="LVIVD"/>
    <property type="match status" value="1"/>
</dbReference>
<sequence length="158" mass="17206">MNERIHIDTPGTAHRIIVKDDIIMVADGDQGVQIIQKSGTNYDFSGTIDTTGYAKDIVMYASYALVANMTKQVKVIHMGDPSHPVIVSSIPCKGMSGSLCLSQNTLIVSEGDMGIEIFTIEDYSHAQLIQWIDTPGFAFQTVIIEQFLLVADGNAGIR</sequence>
<evidence type="ECO:0000313" key="1">
    <source>
        <dbReference type="EMBL" id="ETR66120.1"/>
    </source>
</evidence>
<organism evidence="1 2">
    <name type="scientific">Candidatus Magnetoglobus multicellularis str. Araruama</name>
    <dbReference type="NCBI Taxonomy" id="890399"/>
    <lineage>
        <taxon>Bacteria</taxon>
        <taxon>Pseudomonadati</taxon>
        <taxon>Thermodesulfobacteriota</taxon>
        <taxon>Desulfobacteria</taxon>
        <taxon>Desulfobacterales</taxon>
        <taxon>Desulfobacteraceae</taxon>
        <taxon>Candidatus Magnetoglobus</taxon>
    </lineage>
</organism>
<gene>
    <name evidence="1" type="ORF">OMM_13227</name>
</gene>
<evidence type="ECO:0000313" key="2">
    <source>
        <dbReference type="Proteomes" id="UP000189670"/>
    </source>
</evidence>
<protein>
    <submittedName>
        <fullName evidence="1">Uncharacterized protein</fullName>
    </submittedName>
</protein>
<dbReference type="Proteomes" id="UP000189670">
    <property type="component" value="Unassembled WGS sequence"/>
</dbReference>
<comment type="caution">
    <text evidence="1">The sequence shown here is derived from an EMBL/GenBank/DDBJ whole genome shotgun (WGS) entry which is preliminary data.</text>
</comment>
<name>A0A1V1NU62_9BACT</name>